<accession>A0A3B0R8W4</accession>
<evidence type="ECO:0000256" key="3">
    <source>
        <dbReference type="SAM" id="Phobius"/>
    </source>
</evidence>
<feature type="region of interest" description="Disordered" evidence="2">
    <location>
        <begin position="1"/>
        <end position="82"/>
    </location>
</feature>
<organism evidence="4">
    <name type="scientific">hydrothermal vent metagenome</name>
    <dbReference type="NCBI Taxonomy" id="652676"/>
    <lineage>
        <taxon>unclassified sequences</taxon>
        <taxon>metagenomes</taxon>
        <taxon>ecological metagenomes</taxon>
    </lineage>
</organism>
<dbReference type="EMBL" id="UOEC01000035">
    <property type="protein sequence ID" value="VAV87937.1"/>
    <property type="molecule type" value="Genomic_DNA"/>
</dbReference>
<feature type="compositionally biased region" description="Basic residues" evidence="2">
    <location>
        <begin position="1"/>
        <end position="15"/>
    </location>
</feature>
<evidence type="ECO:0000256" key="2">
    <source>
        <dbReference type="SAM" id="MobiDB-lite"/>
    </source>
</evidence>
<proteinExistence type="predicted"/>
<evidence type="ECO:0000256" key="1">
    <source>
        <dbReference type="SAM" id="Coils"/>
    </source>
</evidence>
<keyword evidence="1" id="KW-0175">Coiled coil</keyword>
<gene>
    <name evidence="4" type="ORF">MNBD_ALPHA08-2405</name>
</gene>
<keyword evidence="3" id="KW-0472">Membrane</keyword>
<reference evidence="4" key="1">
    <citation type="submission" date="2018-06" db="EMBL/GenBank/DDBJ databases">
        <authorList>
            <person name="Zhirakovskaya E."/>
        </authorList>
    </citation>
    <scope>NUCLEOTIDE SEQUENCE</scope>
</reference>
<name>A0A3B0R8W4_9ZZZZ</name>
<keyword evidence="3" id="KW-1133">Transmembrane helix</keyword>
<evidence type="ECO:0000313" key="4">
    <source>
        <dbReference type="EMBL" id="VAV87937.1"/>
    </source>
</evidence>
<dbReference type="AlphaFoldDB" id="A0A3B0R8W4"/>
<keyword evidence="3" id="KW-0812">Transmembrane</keyword>
<feature type="transmembrane region" description="Helical" evidence="3">
    <location>
        <begin position="90"/>
        <end position="109"/>
    </location>
</feature>
<sequence length="457" mass="47313">MAPRKKKPAPARKAAKPPVLNLKATEVKSATEKAEEKLATQSAPKPKTSNADSKKSENGKPASSSKPTSPSAKKSVKSLPEKKNNKTTTLVLVSLAALVAAGLGGAWAFKTYGSQYFADPNAVRAEQLGEVVARVAKLEAAAVENQNNSELLASLKQQLDQADAALNASKATIAANAEKLANLEKTASEVRVALAKAVEDGKGPVAAANELQFQALSEKLAGLEKNLSALKSAPVADNSKELENLTTRFDALLVRLNATEQQTGAVAKSIDLLKAAQEKLASSPAGNPASELARAFTVLRAKISSGGAFEAELDSVAGQMPEETALDALRPFAEKGVPTMAGLTSALRKVELASGSAKTETPENNDSGVFGALTNRLTGLVKVTKAGQSDWSELKQKALQALAAGQVESAAGILREGANTPEGVAAWLALADNKIKVDQAVKGLSAKIVTRLTAGGE</sequence>
<feature type="compositionally biased region" description="Basic and acidic residues" evidence="2">
    <location>
        <begin position="25"/>
        <end position="38"/>
    </location>
</feature>
<feature type="coiled-coil region" evidence="1">
    <location>
        <begin position="138"/>
        <end position="262"/>
    </location>
</feature>
<protein>
    <submittedName>
        <fullName evidence="4">Uncharacterized protein</fullName>
    </submittedName>
</protein>
<feature type="compositionally biased region" description="Low complexity" evidence="2">
    <location>
        <begin position="60"/>
        <end position="73"/>
    </location>
</feature>
<feature type="compositionally biased region" description="Polar residues" evidence="2">
    <location>
        <begin position="39"/>
        <end position="51"/>
    </location>
</feature>